<evidence type="ECO:0000256" key="1">
    <source>
        <dbReference type="SAM" id="Phobius"/>
    </source>
</evidence>
<proteinExistence type="predicted"/>
<feature type="transmembrane region" description="Helical" evidence="1">
    <location>
        <begin position="53"/>
        <end position="72"/>
    </location>
</feature>
<keyword evidence="3" id="KW-1185">Reference proteome</keyword>
<sequence>HSWAFSKPIIHARASASLESMDKLAFHVLAIKRELEESLATTPIPTVSSSMQAASTLIFILLVGGLLQFFALRAPGEGITIKSVDIVW</sequence>
<evidence type="ECO:0000313" key="3">
    <source>
        <dbReference type="Proteomes" id="UP001341840"/>
    </source>
</evidence>
<gene>
    <name evidence="2" type="ORF">PIB30_100819</name>
</gene>
<dbReference type="EMBL" id="JASCZI010063280">
    <property type="protein sequence ID" value="MED6141188.1"/>
    <property type="molecule type" value="Genomic_DNA"/>
</dbReference>
<reference evidence="2 3" key="1">
    <citation type="journal article" date="2023" name="Plants (Basel)">
        <title>Bridging the Gap: Combining Genomics and Transcriptomics Approaches to Understand Stylosanthes scabra, an Orphan Legume from the Brazilian Caatinga.</title>
        <authorList>
            <person name="Ferreira-Neto J.R.C."/>
            <person name="da Silva M.D."/>
            <person name="Binneck E."/>
            <person name="de Melo N.F."/>
            <person name="da Silva R.H."/>
            <person name="de Melo A.L.T.M."/>
            <person name="Pandolfi V."/>
            <person name="Bustamante F.O."/>
            <person name="Brasileiro-Vidal A.C."/>
            <person name="Benko-Iseppon A.M."/>
        </authorList>
    </citation>
    <scope>NUCLEOTIDE SEQUENCE [LARGE SCALE GENOMIC DNA]</scope>
    <source>
        <tissue evidence="2">Leaves</tissue>
    </source>
</reference>
<name>A0ABU6SZM4_9FABA</name>
<keyword evidence="1" id="KW-0472">Membrane</keyword>
<dbReference type="Proteomes" id="UP001341840">
    <property type="component" value="Unassembled WGS sequence"/>
</dbReference>
<protein>
    <submittedName>
        <fullName evidence="2">Uncharacterized protein</fullName>
    </submittedName>
</protein>
<accession>A0ABU6SZM4</accession>
<evidence type="ECO:0000313" key="2">
    <source>
        <dbReference type="EMBL" id="MED6141188.1"/>
    </source>
</evidence>
<organism evidence="2 3">
    <name type="scientific">Stylosanthes scabra</name>
    <dbReference type="NCBI Taxonomy" id="79078"/>
    <lineage>
        <taxon>Eukaryota</taxon>
        <taxon>Viridiplantae</taxon>
        <taxon>Streptophyta</taxon>
        <taxon>Embryophyta</taxon>
        <taxon>Tracheophyta</taxon>
        <taxon>Spermatophyta</taxon>
        <taxon>Magnoliopsida</taxon>
        <taxon>eudicotyledons</taxon>
        <taxon>Gunneridae</taxon>
        <taxon>Pentapetalae</taxon>
        <taxon>rosids</taxon>
        <taxon>fabids</taxon>
        <taxon>Fabales</taxon>
        <taxon>Fabaceae</taxon>
        <taxon>Papilionoideae</taxon>
        <taxon>50 kb inversion clade</taxon>
        <taxon>dalbergioids sensu lato</taxon>
        <taxon>Dalbergieae</taxon>
        <taxon>Pterocarpus clade</taxon>
        <taxon>Stylosanthes</taxon>
    </lineage>
</organism>
<keyword evidence="1" id="KW-0812">Transmembrane</keyword>
<comment type="caution">
    <text evidence="2">The sequence shown here is derived from an EMBL/GenBank/DDBJ whole genome shotgun (WGS) entry which is preliminary data.</text>
</comment>
<keyword evidence="1" id="KW-1133">Transmembrane helix</keyword>
<feature type="non-terminal residue" evidence="2">
    <location>
        <position position="1"/>
    </location>
</feature>